<dbReference type="GO" id="GO:0005886">
    <property type="term" value="C:plasma membrane"/>
    <property type="evidence" value="ECO:0007669"/>
    <property type="project" value="UniProtKB-SubCell"/>
</dbReference>
<dbReference type="Proteomes" id="UP000322918">
    <property type="component" value="Unassembled WGS sequence"/>
</dbReference>
<organism evidence="7 8">
    <name type="scientific">Arcticibacter tournemirensis</name>
    <dbReference type="NCBI Taxonomy" id="699437"/>
    <lineage>
        <taxon>Bacteria</taxon>
        <taxon>Pseudomonadati</taxon>
        <taxon>Bacteroidota</taxon>
        <taxon>Sphingobacteriia</taxon>
        <taxon>Sphingobacteriales</taxon>
        <taxon>Sphingobacteriaceae</taxon>
        <taxon>Arcticibacter</taxon>
    </lineage>
</organism>
<evidence type="ECO:0000256" key="2">
    <source>
        <dbReference type="ARBA" id="ARBA00022475"/>
    </source>
</evidence>
<accession>A0A5M9H5Y6</accession>
<feature type="transmembrane region" description="Helical" evidence="6">
    <location>
        <begin position="337"/>
        <end position="358"/>
    </location>
</feature>
<feature type="transmembrane region" description="Helical" evidence="6">
    <location>
        <begin position="12"/>
        <end position="33"/>
    </location>
</feature>
<feature type="transmembrane region" description="Helical" evidence="6">
    <location>
        <begin position="122"/>
        <end position="144"/>
    </location>
</feature>
<keyword evidence="4 6" id="KW-1133">Transmembrane helix</keyword>
<evidence type="ECO:0000256" key="6">
    <source>
        <dbReference type="SAM" id="Phobius"/>
    </source>
</evidence>
<feature type="transmembrane region" description="Helical" evidence="6">
    <location>
        <begin position="258"/>
        <end position="283"/>
    </location>
</feature>
<comment type="caution">
    <text evidence="7">The sequence shown here is derived from an EMBL/GenBank/DDBJ whole genome shotgun (WGS) entry which is preliminary data.</text>
</comment>
<gene>
    <name evidence="7" type="ORF">F1649_14015</name>
</gene>
<dbReference type="EMBL" id="VWNE01000022">
    <property type="protein sequence ID" value="KAA8481649.1"/>
    <property type="molecule type" value="Genomic_DNA"/>
</dbReference>
<feature type="transmembrane region" description="Helical" evidence="6">
    <location>
        <begin position="180"/>
        <end position="199"/>
    </location>
</feature>
<proteinExistence type="predicted"/>
<dbReference type="OrthoDB" id="88014at2"/>
<dbReference type="RefSeq" id="WP_141813694.1">
    <property type="nucleotide sequence ID" value="NZ_VFPL01000001.1"/>
</dbReference>
<feature type="transmembrane region" description="Helical" evidence="6">
    <location>
        <begin position="454"/>
        <end position="472"/>
    </location>
</feature>
<dbReference type="InterPro" id="IPR050833">
    <property type="entry name" value="Poly_Biosynth_Transport"/>
</dbReference>
<comment type="subcellular location">
    <subcellularLocation>
        <location evidence="1">Cell membrane</location>
        <topology evidence="1">Multi-pass membrane protein</topology>
    </subcellularLocation>
</comment>
<evidence type="ECO:0000313" key="8">
    <source>
        <dbReference type="Proteomes" id="UP000322918"/>
    </source>
</evidence>
<evidence type="ECO:0000256" key="1">
    <source>
        <dbReference type="ARBA" id="ARBA00004651"/>
    </source>
</evidence>
<dbReference type="AlphaFoldDB" id="A0A5M9H5Y6"/>
<keyword evidence="3 6" id="KW-0812">Transmembrane</keyword>
<keyword evidence="5 6" id="KW-0472">Membrane</keyword>
<feature type="transmembrane region" description="Helical" evidence="6">
    <location>
        <begin position="303"/>
        <end position="321"/>
    </location>
</feature>
<dbReference type="PANTHER" id="PTHR30250">
    <property type="entry name" value="PST FAMILY PREDICTED COLANIC ACID TRANSPORTER"/>
    <property type="match status" value="1"/>
</dbReference>
<feature type="transmembrane region" description="Helical" evidence="6">
    <location>
        <begin position="396"/>
        <end position="417"/>
    </location>
</feature>
<evidence type="ECO:0000256" key="4">
    <source>
        <dbReference type="ARBA" id="ARBA00022989"/>
    </source>
</evidence>
<evidence type="ECO:0000313" key="7">
    <source>
        <dbReference type="EMBL" id="KAA8481649.1"/>
    </source>
</evidence>
<evidence type="ECO:0000256" key="5">
    <source>
        <dbReference type="ARBA" id="ARBA00023136"/>
    </source>
</evidence>
<feature type="transmembrane region" description="Helical" evidence="6">
    <location>
        <begin position="156"/>
        <end position="174"/>
    </location>
</feature>
<feature type="transmembrane region" description="Helical" evidence="6">
    <location>
        <begin position="220"/>
        <end position="238"/>
    </location>
</feature>
<feature type="transmembrane region" description="Helical" evidence="6">
    <location>
        <begin position="370"/>
        <end position="390"/>
    </location>
</feature>
<sequence length="494" mass="56169">MGIIQQQTVKGSVYSYLGVFIGFFTTFLIMPHVLTPEQVGLTGILSSFSIMTAQFSILGFNATARIFPFFRNEKENHNGYLFLACAVAFVGFILFCIVAFLIKDQVVSQKGSENELFKDYYWCLIPLTFFTLFFNVFDLYARMLYDTTTGRVLNEFTKRIFILVTLLVASFKLLDFNQFMWIWLIANIIPTTIIAYRLYSRKQLVIRPNFHFLKRPIKSQLVHLCVFGILTGSAPYIIQNVDKFMVTESHGLNSTGVYQIAFNFAIIITLPARSLYSIAYTVISEAWKDNNLDSILSIYKKSCINQIISSLFLFMLIWINIDNIYKVLPPEYAEGRYVIFFIGLGNLIDSATGVNGVILSTSRYYKLDSFFYLVLAGVTIGANMIFIPIFGITGAAIASALTYAIFNLSRYLFILFVFKLQPFTVKTPVAILIGIASYYVVNFIPVMPNFIVDGFTRSILITILFGGAVYYLRLSEDINALIKEALSRFKSNRQ</sequence>
<reference evidence="7 8" key="1">
    <citation type="submission" date="2019-09" db="EMBL/GenBank/DDBJ databases">
        <title>Pararcticibacter amylolyticus gen. nov., sp. nov., isolated from a rottenly hemp rope, and reclassification of Pedobacter tournemirensis as Pararcticibacter tournemirensis comb. nov.</title>
        <authorList>
            <person name="Cai Y."/>
        </authorList>
    </citation>
    <scope>NUCLEOTIDE SEQUENCE [LARGE SCALE GENOMIC DNA]</scope>
    <source>
        <strain evidence="7 8">TF5-37.2-LB10</strain>
    </source>
</reference>
<evidence type="ECO:0000256" key="3">
    <source>
        <dbReference type="ARBA" id="ARBA00022692"/>
    </source>
</evidence>
<dbReference type="PANTHER" id="PTHR30250:SF11">
    <property type="entry name" value="O-ANTIGEN TRANSPORTER-RELATED"/>
    <property type="match status" value="1"/>
</dbReference>
<protein>
    <submittedName>
        <fullName evidence="7">Polysaccharide biosynthesis protein</fullName>
    </submittedName>
</protein>
<feature type="transmembrane region" description="Helical" evidence="6">
    <location>
        <begin position="39"/>
        <end position="60"/>
    </location>
</feature>
<keyword evidence="2" id="KW-1003">Cell membrane</keyword>
<feature type="transmembrane region" description="Helical" evidence="6">
    <location>
        <begin position="80"/>
        <end position="102"/>
    </location>
</feature>
<name>A0A5M9H5Y6_9SPHI</name>
<keyword evidence="8" id="KW-1185">Reference proteome</keyword>
<feature type="transmembrane region" description="Helical" evidence="6">
    <location>
        <begin position="429"/>
        <end position="448"/>
    </location>
</feature>